<evidence type="ECO:0000313" key="3">
    <source>
        <dbReference type="EMBL" id="KAF0287750.1"/>
    </source>
</evidence>
<feature type="region of interest" description="Disordered" evidence="1">
    <location>
        <begin position="142"/>
        <end position="219"/>
    </location>
</feature>
<proteinExistence type="predicted"/>
<evidence type="ECO:0000256" key="1">
    <source>
        <dbReference type="SAM" id="MobiDB-lite"/>
    </source>
</evidence>
<feature type="compositionally biased region" description="Acidic residues" evidence="1">
    <location>
        <begin position="297"/>
        <end position="312"/>
    </location>
</feature>
<feature type="region of interest" description="Disordered" evidence="1">
    <location>
        <begin position="273"/>
        <end position="312"/>
    </location>
</feature>
<gene>
    <name evidence="3" type="ORF">FJT64_013867</name>
</gene>
<protein>
    <submittedName>
        <fullName evidence="3">Uncharacterized protein</fullName>
    </submittedName>
</protein>
<feature type="region of interest" description="Disordered" evidence="1">
    <location>
        <begin position="68"/>
        <end position="126"/>
    </location>
</feature>
<feature type="compositionally biased region" description="Pro residues" evidence="1">
    <location>
        <begin position="168"/>
        <end position="208"/>
    </location>
</feature>
<reference evidence="3 4" key="1">
    <citation type="submission" date="2019-07" db="EMBL/GenBank/DDBJ databases">
        <title>Draft genome assembly of a fouling barnacle, Amphibalanus amphitrite (Darwin, 1854): The first reference genome for Thecostraca.</title>
        <authorList>
            <person name="Kim W."/>
        </authorList>
    </citation>
    <scope>NUCLEOTIDE SEQUENCE [LARGE SCALE GENOMIC DNA]</scope>
    <source>
        <strain evidence="3">SNU_AA5</strain>
        <tissue evidence="3">Soma without cirri and trophi</tissue>
    </source>
</reference>
<keyword evidence="4" id="KW-1185">Reference proteome</keyword>
<organism evidence="3 4">
    <name type="scientific">Amphibalanus amphitrite</name>
    <name type="common">Striped barnacle</name>
    <name type="synonym">Balanus amphitrite</name>
    <dbReference type="NCBI Taxonomy" id="1232801"/>
    <lineage>
        <taxon>Eukaryota</taxon>
        <taxon>Metazoa</taxon>
        <taxon>Ecdysozoa</taxon>
        <taxon>Arthropoda</taxon>
        <taxon>Crustacea</taxon>
        <taxon>Multicrustacea</taxon>
        <taxon>Cirripedia</taxon>
        <taxon>Thoracica</taxon>
        <taxon>Thoracicalcarea</taxon>
        <taxon>Balanomorpha</taxon>
        <taxon>Balanoidea</taxon>
        <taxon>Balanidae</taxon>
        <taxon>Amphibalaninae</taxon>
        <taxon>Amphibalanus</taxon>
    </lineage>
</organism>
<sequence>MSGTAMAQEGTKHVYHSIALEPAGAVTVPDGSRCCSGGRKVLTLLLASALLWVIVLDIMLVVYRSHHMKPPTRRPAPDAAAAAAATPVGGSGGPPRSKGSRPVEGSGSGRGRRSADPPPPAIGGLEGWLSRLRHRSDRALMTSLDHRPRWPPRAPPLPAPNAERRQDGPPPPPLPAGGPPPLPAGGPPPLPAGGPPPLPAGGPPPPSAGRPGVRGRPPLPETGLLLRFFSAVMDAPWNLTSGGGPSRLPPPLPGRFMGGPPGRFMGGPPGRFMGGPPGRFMEPPFRPNRIPVIHMDDDQDSEDTILDIDITE</sequence>
<keyword evidence="2" id="KW-0472">Membrane</keyword>
<evidence type="ECO:0000256" key="2">
    <source>
        <dbReference type="SAM" id="Phobius"/>
    </source>
</evidence>
<dbReference type="AlphaFoldDB" id="A0A6A4V991"/>
<accession>A0A6A4V991</accession>
<keyword evidence="2" id="KW-1133">Transmembrane helix</keyword>
<feature type="transmembrane region" description="Helical" evidence="2">
    <location>
        <begin position="41"/>
        <end position="63"/>
    </location>
</feature>
<evidence type="ECO:0000313" key="4">
    <source>
        <dbReference type="Proteomes" id="UP000440578"/>
    </source>
</evidence>
<name>A0A6A4V991_AMPAM</name>
<comment type="caution">
    <text evidence="3">The sequence shown here is derived from an EMBL/GenBank/DDBJ whole genome shotgun (WGS) entry which is preliminary data.</text>
</comment>
<keyword evidence="2" id="KW-0812">Transmembrane</keyword>
<dbReference type="EMBL" id="VIIS01002170">
    <property type="protein sequence ID" value="KAF0287750.1"/>
    <property type="molecule type" value="Genomic_DNA"/>
</dbReference>
<dbReference type="Proteomes" id="UP000440578">
    <property type="component" value="Unassembled WGS sequence"/>
</dbReference>
<feature type="compositionally biased region" description="Low complexity" evidence="1">
    <location>
        <begin position="77"/>
        <end position="105"/>
    </location>
</feature>